<dbReference type="FunFam" id="2.60.120.10:FF:000032">
    <property type="entry name" value="Mannose-1-phosphate guanylyltransferase/mannose-6-phosphate isomerase"/>
    <property type="match status" value="1"/>
</dbReference>
<feature type="domain" description="MannoseP isomerase/GMP-like beta-helix" evidence="12">
    <location>
        <begin position="293"/>
        <end position="345"/>
    </location>
</feature>
<evidence type="ECO:0000256" key="9">
    <source>
        <dbReference type="RuleBase" id="RU004190"/>
    </source>
</evidence>
<dbReference type="CDD" id="cd02213">
    <property type="entry name" value="cupin_PMI_typeII_C"/>
    <property type="match status" value="1"/>
</dbReference>
<dbReference type="InterPro" id="IPR054566">
    <property type="entry name" value="ManC/GMP-like_b-helix"/>
</dbReference>
<sequence>MITPVILAGGSGTRLWPLSRQQYPKQFLALEGERSLLQQTLARLDGLASTAPIVVGHEDHRFLVAEQLRREGVQAASLLLEPEGRNTAPAIALAALAACRDGHDPLLLVLPADHRIEDVATFHQAVHRARELAEQGYLVTFGVVPTHAETGYGYIQRGTPLGSQGFTVSRFVEKPAEATARHYVDSGEYDWNSGMFLFRASRYLAELEWWQPAMAHACQAAFLGAKPDLDFLRPDAETFLSCDNLSVDVAVMEWTAHAAVVPLEAGWSDIGSWLAVWESGAADQHGNRIRGDVMVESSHDLLVHADHRLVAALGVSDLTIIETGDAVLIADRHRSQEVKTLVARLEAEGREEAALHPRVHRPWGSYEIIARGPGYQVKRIQVAPGAGVSLQRHHQRAEHWVVVSGRAWVTLDERQFPLNANQSTDIPVGVAHRLENPDNVVLELIEVQSGDYLGEDDIERLEDRYGRS</sequence>
<dbReference type="EC" id="2.7.7.13" evidence="3"/>
<protein>
    <recommendedName>
        <fullName evidence="3">mannose-1-phosphate guanylyltransferase</fullName>
        <ecNumber evidence="3">2.7.7.13</ecNumber>
    </recommendedName>
</protein>
<evidence type="ECO:0000256" key="7">
    <source>
        <dbReference type="ARBA" id="ARBA00023134"/>
    </source>
</evidence>
<evidence type="ECO:0000256" key="8">
    <source>
        <dbReference type="ARBA" id="ARBA00047343"/>
    </source>
</evidence>
<comment type="similarity">
    <text evidence="2 9">Belongs to the mannose-6-phosphate isomerase type 2 family.</text>
</comment>
<dbReference type="EMBL" id="FNNI01000007">
    <property type="protein sequence ID" value="SDX76089.1"/>
    <property type="molecule type" value="Genomic_DNA"/>
</dbReference>
<gene>
    <name evidence="13" type="ORF">SAMN05443545_10771</name>
</gene>
<feature type="domain" description="Mannose-6-phosphate isomerase type II C-terminal" evidence="11">
    <location>
        <begin position="349"/>
        <end position="463"/>
    </location>
</feature>
<dbReference type="InterPro" id="IPR001538">
    <property type="entry name" value="Man6P_isomerase-2_C"/>
</dbReference>
<evidence type="ECO:0000256" key="3">
    <source>
        <dbReference type="ARBA" id="ARBA00012387"/>
    </source>
</evidence>
<dbReference type="UniPathway" id="UPA00126">
    <property type="reaction ID" value="UER00930"/>
</dbReference>
<evidence type="ECO:0000256" key="6">
    <source>
        <dbReference type="ARBA" id="ARBA00022741"/>
    </source>
</evidence>
<dbReference type="PANTHER" id="PTHR46390">
    <property type="entry name" value="MANNOSE-1-PHOSPHATE GUANYLYLTRANSFERASE"/>
    <property type="match status" value="1"/>
</dbReference>
<evidence type="ECO:0000259" key="11">
    <source>
        <dbReference type="Pfam" id="PF01050"/>
    </source>
</evidence>
<dbReference type="InterPro" id="IPR051161">
    <property type="entry name" value="Mannose-6P_isomerase_type2"/>
</dbReference>
<comment type="pathway">
    <text evidence="1">Nucleotide-sugar biosynthesis; GDP-alpha-D-mannose biosynthesis; GDP-alpha-D-mannose from alpha-D-mannose 1-phosphate (GTP route): step 1/1.</text>
</comment>
<dbReference type="InterPro" id="IPR014710">
    <property type="entry name" value="RmlC-like_jellyroll"/>
</dbReference>
<evidence type="ECO:0000256" key="4">
    <source>
        <dbReference type="ARBA" id="ARBA00022679"/>
    </source>
</evidence>
<keyword evidence="5 13" id="KW-0548">Nucleotidyltransferase</keyword>
<dbReference type="FunFam" id="3.90.550.10:FF:000046">
    <property type="entry name" value="Mannose-1-phosphate guanylyltransferase (GDP)"/>
    <property type="match status" value="1"/>
</dbReference>
<dbReference type="Pfam" id="PF00483">
    <property type="entry name" value="NTP_transferase"/>
    <property type="match status" value="1"/>
</dbReference>
<dbReference type="CDD" id="cd02509">
    <property type="entry name" value="GDP-M1P_Guanylyltransferase"/>
    <property type="match status" value="1"/>
</dbReference>
<dbReference type="Pfam" id="PF01050">
    <property type="entry name" value="MannoseP_isomer"/>
    <property type="match status" value="1"/>
</dbReference>
<dbReference type="SUPFAM" id="SSF53448">
    <property type="entry name" value="Nucleotide-diphospho-sugar transferases"/>
    <property type="match status" value="1"/>
</dbReference>
<comment type="catalytic activity">
    <reaction evidence="8">
        <text>alpha-D-mannose 1-phosphate + GTP + H(+) = GDP-alpha-D-mannose + diphosphate</text>
        <dbReference type="Rhea" id="RHEA:15229"/>
        <dbReference type="ChEBI" id="CHEBI:15378"/>
        <dbReference type="ChEBI" id="CHEBI:33019"/>
        <dbReference type="ChEBI" id="CHEBI:37565"/>
        <dbReference type="ChEBI" id="CHEBI:57527"/>
        <dbReference type="ChEBI" id="CHEBI:58409"/>
        <dbReference type="EC" id="2.7.7.13"/>
    </reaction>
</comment>
<dbReference type="STRING" id="574349.SAMN05443545_10771"/>
<evidence type="ECO:0000256" key="1">
    <source>
        <dbReference type="ARBA" id="ARBA00004823"/>
    </source>
</evidence>
<evidence type="ECO:0000256" key="5">
    <source>
        <dbReference type="ARBA" id="ARBA00022695"/>
    </source>
</evidence>
<feature type="domain" description="Nucleotidyl transferase" evidence="10">
    <location>
        <begin position="4"/>
        <end position="283"/>
    </location>
</feature>
<dbReference type="GO" id="GO:0004475">
    <property type="term" value="F:mannose-1-phosphate guanylyltransferase (GTP) activity"/>
    <property type="evidence" value="ECO:0007669"/>
    <property type="project" value="UniProtKB-EC"/>
</dbReference>
<keyword evidence="14" id="KW-1185">Reference proteome</keyword>
<evidence type="ECO:0000256" key="2">
    <source>
        <dbReference type="ARBA" id="ARBA00006115"/>
    </source>
</evidence>
<proteinExistence type="inferred from homology"/>
<dbReference type="Proteomes" id="UP000198500">
    <property type="component" value="Unassembled WGS sequence"/>
</dbReference>
<dbReference type="SUPFAM" id="SSF51182">
    <property type="entry name" value="RmlC-like cupins"/>
    <property type="match status" value="1"/>
</dbReference>
<accession>A0A1H3EDU3</accession>
<dbReference type="Pfam" id="PF22640">
    <property type="entry name" value="ManC_GMP_beta-helix"/>
    <property type="match status" value="1"/>
</dbReference>
<dbReference type="GO" id="GO:0000271">
    <property type="term" value="P:polysaccharide biosynthetic process"/>
    <property type="evidence" value="ECO:0007669"/>
    <property type="project" value="InterPro"/>
</dbReference>
<evidence type="ECO:0000313" key="13">
    <source>
        <dbReference type="EMBL" id="SDX76089.1"/>
    </source>
</evidence>
<dbReference type="GO" id="GO:0005525">
    <property type="term" value="F:GTP binding"/>
    <property type="evidence" value="ECO:0007669"/>
    <property type="project" value="UniProtKB-KW"/>
</dbReference>
<dbReference type="InterPro" id="IPR029044">
    <property type="entry name" value="Nucleotide-diphossugar_trans"/>
</dbReference>
<keyword evidence="6" id="KW-0547">Nucleotide-binding</keyword>
<dbReference type="NCBIfam" id="TIGR01479">
    <property type="entry name" value="GMP_PMI"/>
    <property type="match status" value="1"/>
</dbReference>
<dbReference type="InterPro" id="IPR011051">
    <property type="entry name" value="RmlC_Cupin_sf"/>
</dbReference>
<reference evidence="13 14" key="1">
    <citation type="submission" date="2016-10" db="EMBL/GenBank/DDBJ databases">
        <authorList>
            <person name="de Groot N.N."/>
        </authorList>
    </citation>
    <scope>NUCLEOTIDE SEQUENCE [LARGE SCALE GENOMIC DNA]</scope>
    <source>
        <strain evidence="13 14">DSM 19219</strain>
    </source>
</reference>
<evidence type="ECO:0000313" key="14">
    <source>
        <dbReference type="Proteomes" id="UP000198500"/>
    </source>
</evidence>
<dbReference type="InterPro" id="IPR006375">
    <property type="entry name" value="Man1P_GuaTrfase/Man6P_Isoase"/>
</dbReference>
<dbReference type="RefSeq" id="WP_217635544.1">
    <property type="nucleotide sequence ID" value="NZ_BMXH01000008.1"/>
</dbReference>
<dbReference type="InterPro" id="IPR005835">
    <property type="entry name" value="NTP_transferase_dom"/>
</dbReference>
<organism evidence="13 14">
    <name type="scientific">Aidingimonas halophila</name>
    <dbReference type="NCBI Taxonomy" id="574349"/>
    <lineage>
        <taxon>Bacteria</taxon>
        <taxon>Pseudomonadati</taxon>
        <taxon>Pseudomonadota</taxon>
        <taxon>Gammaproteobacteria</taxon>
        <taxon>Oceanospirillales</taxon>
        <taxon>Halomonadaceae</taxon>
        <taxon>Aidingimonas</taxon>
    </lineage>
</organism>
<dbReference type="Gene3D" id="2.60.120.10">
    <property type="entry name" value="Jelly Rolls"/>
    <property type="match status" value="1"/>
</dbReference>
<keyword evidence="4 13" id="KW-0808">Transferase</keyword>
<evidence type="ECO:0000259" key="10">
    <source>
        <dbReference type="Pfam" id="PF00483"/>
    </source>
</evidence>
<dbReference type="PANTHER" id="PTHR46390:SF1">
    <property type="entry name" value="MANNOSE-1-PHOSPHATE GUANYLYLTRANSFERASE"/>
    <property type="match status" value="1"/>
</dbReference>
<dbReference type="Gene3D" id="3.90.550.10">
    <property type="entry name" value="Spore Coat Polysaccharide Biosynthesis Protein SpsA, Chain A"/>
    <property type="match status" value="1"/>
</dbReference>
<dbReference type="AlphaFoldDB" id="A0A1H3EDU3"/>
<dbReference type="GO" id="GO:0009298">
    <property type="term" value="P:GDP-mannose biosynthetic process"/>
    <property type="evidence" value="ECO:0007669"/>
    <property type="project" value="UniProtKB-UniPathway"/>
</dbReference>
<evidence type="ECO:0000259" key="12">
    <source>
        <dbReference type="Pfam" id="PF22640"/>
    </source>
</evidence>
<dbReference type="InterPro" id="IPR049577">
    <property type="entry name" value="GMPP_N"/>
</dbReference>
<name>A0A1H3EDU3_9GAMM</name>
<keyword evidence="7" id="KW-0342">GTP-binding</keyword>